<evidence type="ECO:0008006" key="3">
    <source>
        <dbReference type="Google" id="ProtNLM"/>
    </source>
</evidence>
<evidence type="ECO:0000313" key="1">
    <source>
        <dbReference type="EMBL" id="WMV60095.1"/>
    </source>
</evidence>
<dbReference type="EMBL" id="CP133623">
    <property type="protein sequence ID" value="WMV60095.1"/>
    <property type="molecule type" value="Genomic_DNA"/>
</dbReference>
<protein>
    <recommendedName>
        <fullName evidence="3">Integrase</fullName>
    </recommendedName>
</protein>
<evidence type="ECO:0000313" key="2">
    <source>
        <dbReference type="Proteomes" id="UP001234989"/>
    </source>
</evidence>
<accession>A0AAF1A428</accession>
<feature type="non-terminal residue" evidence="1">
    <location>
        <position position="1"/>
    </location>
</feature>
<name>A0AAF1A428_SOLVR</name>
<dbReference type="Proteomes" id="UP001234989">
    <property type="component" value="Chromosome 12"/>
</dbReference>
<organism evidence="1 2">
    <name type="scientific">Solanum verrucosum</name>
    <dbReference type="NCBI Taxonomy" id="315347"/>
    <lineage>
        <taxon>Eukaryota</taxon>
        <taxon>Viridiplantae</taxon>
        <taxon>Streptophyta</taxon>
        <taxon>Embryophyta</taxon>
        <taxon>Tracheophyta</taxon>
        <taxon>Spermatophyta</taxon>
        <taxon>Magnoliopsida</taxon>
        <taxon>eudicotyledons</taxon>
        <taxon>Gunneridae</taxon>
        <taxon>Pentapetalae</taxon>
        <taxon>asterids</taxon>
        <taxon>lamiids</taxon>
        <taxon>Solanales</taxon>
        <taxon>Solanaceae</taxon>
        <taxon>Solanoideae</taxon>
        <taxon>Solaneae</taxon>
        <taxon>Solanum</taxon>
    </lineage>
</organism>
<dbReference type="Gene3D" id="1.10.340.70">
    <property type="match status" value="1"/>
</dbReference>
<gene>
    <name evidence="1" type="ORF">MTR67_053480</name>
</gene>
<keyword evidence="2" id="KW-1185">Reference proteome</keyword>
<dbReference type="AlphaFoldDB" id="A0AAF1A428"/>
<sequence length="99" mass="11546">THVEGEKRELAKDVHRLARLGVKEKQDQDPILLDLKANVQMHRVLAFEQGGDSVLKYQGRLCVPMVDELQERIMKEAHSSRYSIHPSSTKMYRDLREVY</sequence>
<proteinExistence type="predicted"/>
<reference evidence="1" key="1">
    <citation type="submission" date="2023-08" db="EMBL/GenBank/DDBJ databases">
        <title>A de novo genome assembly of Solanum verrucosum Schlechtendal, a Mexican diploid species geographically isolated from the other diploid A-genome species in potato relatives.</title>
        <authorList>
            <person name="Hosaka K."/>
        </authorList>
    </citation>
    <scope>NUCLEOTIDE SEQUENCE</scope>
    <source>
        <tissue evidence="1">Young leaves</tissue>
    </source>
</reference>